<feature type="non-terminal residue" evidence="1">
    <location>
        <position position="1"/>
    </location>
</feature>
<dbReference type="Proteomes" id="UP000326759">
    <property type="component" value="Unassembled WGS sequence"/>
</dbReference>
<dbReference type="OrthoDB" id="2153609at2759"/>
<proteinExistence type="predicted"/>
<dbReference type="AlphaFoldDB" id="A0A5N5SUM0"/>
<protein>
    <submittedName>
        <fullName evidence="1">Uncharacterized protein</fullName>
    </submittedName>
</protein>
<gene>
    <name evidence="1" type="ORF">Anas_07591</name>
</gene>
<evidence type="ECO:0000313" key="1">
    <source>
        <dbReference type="EMBL" id="KAB7497901.1"/>
    </source>
</evidence>
<reference evidence="1 2" key="1">
    <citation type="journal article" date="2019" name="PLoS Biol.">
        <title>Sex chromosomes control vertical transmission of feminizing Wolbachia symbionts in an isopod.</title>
        <authorList>
            <person name="Becking T."/>
            <person name="Chebbi M.A."/>
            <person name="Giraud I."/>
            <person name="Moumen B."/>
            <person name="Laverre T."/>
            <person name="Caubet Y."/>
            <person name="Peccoud J."/>
            <person name="Gilbert C."/>
            <person name="Cordaux R."/>
        </authorList>
    </citation>
    <scope>NUCLEOTIDE SEQUENCE [LARGE SCALE GENOMIC DNA]</scope>
    <source>
        <strain evidence="1">ANa2</strain>
        <tissue evidence="1">Whole body excluding digestive tract and cuticle</tissue>
    </source>
</reference>
<organism evidence="1 2">
    <name type="scientific">Armadillidium nasatum</name>
    <dbReference type="NCBI Taxonomy" id="96803"/>
    <lineage>
        <taxon>Eukaryota</taxon>
        <taxon>Metazoa</taxon>
        <taxon>Ecdysozoa</taxon>
        <taxon>Arthropoda</taxon>
        <taxon>Crustacea</taxon>
        <taxon>Multicrustacea</taxon>
        <taxon>Malacostraca</taxon>
        <taxon>Eumalacostraca</taxon>
        <taxon>Peracarida</taxon>
        <taxon>Isopoda</taxon>
        <taxon>Oniscidea</taxon>
        <taxon>Crinocheta</taxon>
        <taxon>Armadillidiidae</taxon>
        <taxon>Armadillidium</taxon>
    </lineage>
</organism>
<dbReference type="Gene3D" id="3.80.10.10">
    <property type="entry name" value="Ribonuclease Inhibitor"/>
    <property type="match status" value="1"/>
</dbReference>
<sequence>NSWWLVNDSTFHWLTPVKCIQLKSLDLSWCGSYDRISSQSFMEFINQSGHNLIILHLNNCHFIDNYCLYIIANTCFKLEEYKKLRSFPYNFQLFLVKVTEGQLITLICLLAKDWITLGLVNLKN</sequence>
<accession>A0A5N5SUM0</accession>
<comment type="caution">
    <text evidence="1">The sequence shown here is derived from an EMBL/GenBank/DDBJ whole genome shotgun (WGS) entry which is preliminary data.</text>
</comment>
<dbReference type="SUPFAM" id="SSF52047">
    <property type="entry name" value="RNI-like"/>
    <property type="match status" value="1"/>
</dbReference>
<keyword evidence="2" id="KW-1185">Reference proteome</keyword>
<evidence type="ECO:0000313" key="2">
    <source>
        <dbReference type="Proteomes" id="UP000326759"/>
    </source>
</evidence>
<dbReference type="EMBL" id="SEYY01019771">
    <property type="protein sequence ID" value="KAB7497901.1"/>
    <property type="molecule type" value="Genomic_DNA"/>
</dbReference>
<dbReference type="InterPro" id="IPR032675">
    <property type="entry name" value="LRR_dom_sf"/>
</dbReference>
<name>A0A5N5SUM0_9CRUS</name>